<evidence type="ECO:0000313" key="2">
    <source>
        <dbReference type="EMBL" id="KAF0294303.1"/>
    </source>
</evidence>
<organism evidence="2 3">
    <name type="scientific">Amphibalanus amphitrite</name>
    <name type="common">Striped barnacle</name>
    <name type="synonym">Balanus amphitrite</name>
    <dbReference type="NCBI Taxonomy" id="1232801"/>
    <lineage>
        <taxon>Eukaryota</taxon>
        <taxon>Metazoa</taxon>
        <taxon>Ecdysozoa</taxon>
        <taxon>Arthropoda</taxon>
        <taxon>Crustacea</taxon>
        <taxon>Multicrustacea</taxon>
        <taxon>Cirripedia</taxon>
        <taxon>Thoracica</taxon>
        <taxon>Thoracicalcarea</taxon>
        <taxon>Balanomorpha</taxon>
        <taxon>Balanoidea</taxon>
        <taxon>Balanidae</taxon>
        <taxon>Amphibalaninae</taxon>
        <taxon>Amphibalanus</taxon>
    </lineage>
</organism>
<feature type="chain" id="PRO_5025535316" evidence="1">
    <location>
        <begin position="22"/>
        <end position="239"/>
    </location>
</feature>
<keyword evidence="3" id="KW-1185">Reference proteome</keyword>
<comment type="caution">
    <text evidence="2">The sequence shown here is derived from an EMBL/GenBank/DDBJ whole genome shotgun (WGS) entry which is preliminary data.</text>
</comment>
<reference evidence="2 3" key="1">
    <citation type="submission" date="2019-07" db="EMBL/GenBank/DDBJ databases">
        <title>Draft genome assembly of a fouling barnacle, Amphibalanus amphitrite (Darwin, 1854): The first reference genome for Thecostraca.</title>
        <authorList>
            <person name="Kim W."/>
        </authorList>
    </citation>
    <scope>NUCLEOTIDE SEQUENCE [LARGE SCALE GENOMIC DNA]</scope>
    <source>
        <strain evidence="2">SNU_AA5</strain>
        <tissue evidence="2">Soma without cirri and trophi</tissue>
    </source>
</reference>
<accession>A0A6A4VKX9</accession>
<dbReference type="EMBL" id="VIIS01001694">
    <property type="protein sequence ID" value="KAF0294303.1"/>
    <property type="molecule type" value="Genomic_DNA"/>
</dbReference>
<gene>
    <name evidence="2" type="ORF">FJT64_008002</name>
</gene>
<dbReference type="AlphaFoldDB" id="A0A6A4VKX9"/>
<name>A0A6A4VKX9_AMPAM</name>
<keyword evidence="1" id="KW-0732">Signal</keyword>
<dbReference type="Proteomes" id="UP000440578">
    <property type="component" value="Unassembled WGS sequence"/>
</dbReference>
<protein>
    <submittedName>
        <fullName evidence="2">Uncharacterized protein</fullName>
    </submittedName>
</protein>
<sequence>MGTARAPLLLLLALCAGPASAALGGGEKPLDFLFSRCESPKWDDGIGGCLRDHLRVLLEILRPFITDGFGAGRDRVVLDPLSIEDIEDPLNERPRWRLTGVRATGLRNITLEEFSMTKSMIEVKINIPEVRMEAGVVLDFLPFVISVRQEVLKMRLILIAYWRAHDGEVTFDDIVGQFWSEGHSTTLRGLAGGPELPTWEPNFGLSGYIKGKKERGEGVSGFFKKKGGFFKWLFEGTAV</sequence>
<proteinExistence type="predicted"/>
<feature type="signal peptide" evidence="1">
    <location>
        <begin position="1"/>
        <end position="21"/>
    </location>
</feature>
<evidence type="ECO:0000256" key="1">
    <source>
        <dbReference type="SAM" id="SignalP"/>
    </source>
</evidence>
<evidence type="ECO:0000313" key="3">
    <source>
        <dbReference type="Proteomes" id="UP000440578"/>
    </source>
</evidence>